<name>A0A1Q3BIZ0_CEPFO</name>
<dbReference type="OrthoDB" id="1743486at2759"/>
<keyword evidence="2" id="KW-1185">Reference proteome</keyword>
<protein>
    <submittedName>
        <fullName evidence="1">Uncharacterized protein</fullName>
    </submittedName>
</protein>
<comment type="caution">
    <text evidence="1">The sequence shown here is derived from an EMBL/GenBank/DDBJ whole genome shotgun (WGS) entry which is preliminary data.</text>
</comment>
<accession>A0A1Q3BIZ0</accession>
<dbReference type="AlphaFoldDB" id="A0A1Q3BIZ0"/>
<dbReference type="Proteomes" id="UP000187406">
    <property type="component" value="Unassembled WGS sequence"/>
</dbReference>
<sequence length="158" mass="18833">VKNLDIRIILGQPLLEIIKQFNVKNEEITTKLLQQNILFAFNEKLITKNINLLKTFSLFKEHSVKTKENHLYFIKQEVSNKKLEQHLQTSQIREKINSLKNNIINNLCSDLPNAFWHRKRHMVSLPYERDSIEQNIPTKARPIHMTYESMKHCKKEIQ</sequence>
<feature type="non-terminal residue" evidence="1">
    <location>
        <position position="1"/>
    </location>
</feature>
<organism evidence="1 2">
    <name type="scientific">Cephalotus follicularis</name>
    <name type="common">Albany pitcher plant</name>
    <dbReference type="NCBI Taxonomy" id="3775"/>
    <lineage>
        <taxon>Eukaryota</taxon>
        <taxon>Viridiplantae</taxon>
        <taxon>Streptophyta</taxon>
        <taxon>Embryophyta</taxon>
        <taxon>Tracheophyta</taxon>
        <taxon>Spermatophyta</taxon>
        <taxon>Magnoliopsida</taxon>
        <taxon>eudicotyledons</taxon>
        <taxon>Gunneridae</taxon>
        <taxon>Pentapetalae</taxon>
        <taxon>rosids</taxon>
        <taxon>fabids</taxon>
        <taxon>Oxalidales</taxon>
        <taxon>Cephalotaceae</taxon>
        <taxon>Cephalotus</taxon>
    </lineage>
</organism>
<evidence type="ECO:0000313" key="1">
    <source>
        <dbReference type="EMBL" id="GAV67802.1"/>
    </source>
</evidence>
<dbReference type="EMBL" id="BDDD01000587">
    <property type="protein sequence ID" value="GAV67802.1"/>
    <property type="molecule type" value="Genomic_DNA"/>
</dbReference>
<gene>
    <name evidence="1" type="ORF">CFOL_v3_11306</name>
</gene>
<reference evidence="2" key="1">
    <citation type="submission" date="2016-04" db="EMBL/GenBank/DDBJ databases">
        <title>Cephalotus genome sequencing.</title>
        <authorList>
            <person name="Fukushima K."/>
            <person name="Hasebe M."/>
            <person name="Fang X."/>
        </authorList>
    </citation>
    <scope>NUCLEOTIDE SEQUENCE [LARGE SCALE GENOMIC DNA]</scope>
    <source>
        <strain evidence="2">cv. St1</strain>
    </source>
</reference>
<dbReference type="InParanoid" id="A0A1Q3BIZ0"/>
<evidence type="ECO:0000313" key="2">
    <source>
        <dbReference type="Proteomes" id="UP000187406"/>
    </source>
</evidence>
<proteinExistence type="predicted"/>